<reference evidence="3" key="1">
    <citation type="submission" date="2022-07" db="EMBL/GenBank/DDBJ databases">
        <title>Phylogenomic reconstructions and comparative analyses of Kickxellomycotina fungi.</title>
        <authorList>
            <person name="Reynolds N.K."/>
            <person name="Stajich J.E."/>
            <person name="Barry K."/>
            <person name="Grigoriev I.V."/>
            <person name="Crous P."/>
            <person name="Smith M.E."/>
        </authorList>
    </citation>
    <scope>NUCLEOTIDE SEQUENCE</scope>
    <source>
        <strain evidence="3">NBRC 105414</strain>
    </source>
</reference>
<name>A0A9W8HDW1_9FUNG</name>
<keyword evidence="4" id="KW-1185">Reference proteome</keyword>
<feature type="transmembrane region" description="Helical" evidence="2">
    <location>
        <begin position="263"/>
        <end position="282"/>
    </location>
</feature>
<dbReference type="OrthoDB" id="2097319at2759"/>
<protein>
    <submittedName>
        <fullName evidence="3">Uncharacterized protein</fullName>
    </submittedName>
</protein>
<gene>
    <name evidence="3" type="ORF">H4R18_002854</name>
</gene>
<evidence type="ECO:0000313" key="4">
    <source>
        <dbReference type="Proteomes" id="UP001140217"/>
    </source>
</evidence>
<feature type="transmembrane region" description="Helical" evidence="2">
    <location>
        <begin position="146"/>
        <end position="168"/>
    </location>
</feature>
<evidence type="ECO:0000256" key="2">
    <source>
        <dbReference type="SAM" id="Phobius"/>
    </source>
</evidence>
<comment type="caution">
    <text evidence="3">The sequence shown here is derived from an EMBL/GenBank/DDBJ whole genome shotgun (WGS) entry which is preliminary data.</text>
</comment>
<feature type="transmembrane region" description="Helical" evidence="2">
    <location>
        <begin position="70"/>
        <end position="86"/>
    </location>
</feature>
<keyword evidence="2" id="KW-0812">Transmembrane</keyword>
<feature type="region of interest" description="Disordered" evidence="1">
    <location>
        <begin position="370"/>
        <end position="391"/>
    </location>
</feature>
<evidence type="ECO:0000256" key="1">
    <source>
        <dbReference type="SAM" id="MobiDB-lite"/>
    </source>
</evidence>
<sequence>MGNGLSFSVTPEEEQRAALVKTMTGMDVDPRGRADAIMIVVLSTGYCFNVLAVLYSIYKRNYPPLKCKTPLLMAGVVLCSGLWFVGDLQLNGHVPLSGTPLTNCKLFGVWVDLVLGLYALTGLAILRTYGLVRVFRLNRPFRGWGVLLPSAVYYACVLVLGIVIQAMPPAKAIYYMPGADVCNAGRKFMAAVFALIWVAWGVVFALCLQLRGIKSSFHETRDNAVGCVVVLVILIWATFAHFGVEMFVFTAKYRILTTVLNHLGSWTYWWLVMGNTVVNCLFREEAYLREWTAKLCMDGMELKYDVSTLRGTSHDATAVERPSIALLTKYDADPTNQHYETLSHDRLNMSIPPPLAMRLCDDGISWPQLRDFRQPPPSRPARPDKKRVRFW</sequence>
<feature type="transmembrane region" description="Helical" evidence="2">
    <location>
        <begin position="223"/>
        <end position="243"/>
    </location>
</feature>
<keyword evidence="2" id="KW-1133">Transmembrane helix</keyword>
<feature type="transmembrane region" description="Helical" evidence="2">
    <location>
        <begin position="106"/>
        <end position="126"/>
    </location>
</feature>
<feature type="transmembrane region" description="Helical" evidence="2">
    <location>
        <begin position="36"/>
        <end position="58"/>
    </location>
</feature>
<accession>A0A9W8HDW1</accession>
<dbReference type="Proteomes" id="UP001140217">
    <property type="component" value="Unassembled WGS sequence"/>
</dbReference>
<dbReference type="EMBL" id="JANBUL010000103">
    <property type="protein sequence ID" value="KAJ2781480.1"/>
    <property type="molecule type" value="Genomic_DNA"/>
</dbReference>
<proteinExistence type="predicted"/>
<dbReference type="AlphaFoldDB" id="A0A9W8HDW1"/>
<evidence type="ECO:0000313" key="3">
    <source>
        <dbReference type="EMBL" id="KAJ2781480.1"/>
    </source>
</evidence>
<feature type="transmembrane region" description="Helical" evidence="2">
    <location>
        <begin position="188"/>
        <end position="211"/>
    </location>
</feature>
<keyword evidence="2" id="KW-0472">Membrane</keyword>
<organism evidence="3 4">
    <name type="scientific">Coemansia javaensis</name>
    <dbReference type="NCBI Taxonomy" id="2761396"/>
    <lineage>
        <taxon>Eukaryota</taxon>
        <taxon>Fungi</taxon>
        <taxon>Fungi incertae sedis</taxon>
        <taxon>Zoopagomycota</taxon>
        <taxon>Kickxellomycotina</taxon>
        <taxon>Kickxellomycetes</taxon>
        <taxon>Kickxellales</taxon>
        <taxon>Kickxellaceae</taxon>
        <taxon>Coemansia</taxon>
    </lineage>
</organism>